<name>A0A512NKK6_9HYPH</name>
<gene>
    <name evidence="4" type="ORF">RSO01_66500</name>
</gene>
<dbReference type="InterPro" id="IPR008984">
    <property type="entry name" value="SMAD_FHA_dom_sf"/>
</dbReference>
<keyword evidence="2" id="KW-1133">Transmembrane helix</keyword>
<sequence>MGMEILGLFGLSSVFGLIGLVLAGWMAWRIVEKTGLPGWAGLGAILLTLTGIGMIVPLILLWVFAFMRWPRDEMAAAAPGASSPARPASPGALSPPPAALADRRPWRLSGLSAGGPVVLSMDGTQPAYVLTGAAAQQANELCVPDPTVGQPHARLFVSGGRLGLEDLGTPGGTRIDGARLLPEHGPRDISAARAIHVGTVELALSRA</sequence>
<dbReference type="InterPro" id="IPR000253">
    <property type="entry name" value="FHA_dom"/>
</dbReference>
<dbReference type="Gene3D" id="2.60.200.20">
    <property type="match status" value="1"/>
</dbReference>
<keyword evidence="2" id="KW-0472">Membrane</keyword>
<feature type="domain" description="FHA" evidence="3">
    <location>
        <begin position="129"/>
        <end position="180"/>
    </location>
</feature>
<evidence type="ECO:0000259" key="3">
    <source>
        <dbReference type="PROSITE" id="PS50006"/>
    </source>
</evidence>
<accession>A0A512NKK6</accession>
<dbReference type="SUPFAM" id="SSF49879">
    <property type="entry name" value="SMAD/FHA domain"/>
    <property type="match status" value="1"/>
</dbReference>
<evidence type="ECO:0000313" key="5">
    <source>
        <dbReference type="Proteomes" id="UP000321058"/>
    </source>
</evidence>
<dbReference type="EMBL" id="BKAJ01000132">
    <property type="protein sequence ID" value="GEP59484.1"/>
    <property type="molecule type" value="Genomic_DNA"/>
</dbReference>
<evidence type="ECO:0000313" key="4">
    <source>
        <dbReference type="EMBL" id="GEP59484.1"/>
    </source>
</evidence>
<feature type="compositionally biased region" description="Low complexity" evidence="1">
    <location>
        <begin position="77"/>
        <end position="92"/>
    </location>
</feature>
<feature type="transmembrane region" description="Helical" evidence="2">
    <location>
        <begin position="39"/>
        <end position="64"/>
    </location>
</feature>
<dbReference type="Pfam" id="PF00498">
    <property type="entry name" value="FHA"/>
    <property type="match status" value="1"/>
</dbReference>
<reference evidence="4 5" key="1">
    <citation type="submission" date="2019-07" db="EMBL/GenBank/DDBJ databases">
        <title>Whole genome shotgun sequence of Reyranella soli NBRC 108950.</title>
        <authorList>
            <person name="Hosoyama A."/>
            <person name="Uohara A."/>
            <person name="Ohji S."/>
            <person name="Ichikawa N."/>
        </authorList>
    </citation>
    <scope>NUCLEOTIDE SEQUENCE [LARGE SCALE GENOMIC DNA]</scope>
    <source>
        <strain evidence="4 5">NBRC 108950</strain>
    </source>
</reference>
<protein>
    <recommendedName>
        <fullName evidence="3">FHA domain-containing protein</fullName>
    </recommendedName>
</protein>
<dbReference type="AlphaFoldDB" id="A0A512NKK6"/>
<organism evidence="4 5">
    <name type="scientific">Reyranella soli</name>
    <dbReference type="NCBI Taxonomy" id="1230389"/>
    <lineage>
        <taxon>Bacteria</taxon>
        <taxon>Pseudomonadati</taxon>
        <taxon>Pseudomonadota</taxon>
        <taxon>Alphaproteobacteria</taxon>
        <taxon>Hyphomicrobiales</taxon>
        <taxon>Reyranellaceae</taxon>
        <taxon>Reyranella</taxon>
    </lineage>
</organism>
<dbReference type="CDD" id="cd00060">
    <property type="entry name" value="FHA"/>
    <property type="match status" value="1"/>
</dbReference>
<proteinExistence type="predicted"/>
<dbReference type="PROSITE" id="PS50006">
    <property type="entry name" value="FHA_DOMAIN"/>
    <property type="match status" value="1"/>
</dbReference>
<dbReference type="RefSeq" id="WP_147154864.1">
    <property type="nucleotide sequence ID" value="NZ_BKAJ01000132.1"/>
</dbReference>
<evidence type="ECO:0000256" key="1">
    <source>
        <dbReference type="SAM" id="MobiDB-lite"/>
    </source>
</evidence>
<keyword evidence="2" id="KW-0812">Transmembrane</keyword>
<keyword evidence="5" id="KW-1185">Reference proteome</keyword>
<dbReference type="Proteomes" id="UP000321058">
    <property type="component" value="Unassembled WGS sequence"/>
</dbReference>
<dbReference type="OrthoDB" id="123194at2"/>
<feature type="region of interest" description="Disordered" evidence="1">
    <location>
        <begin position="77"/>
        <end position="98"/>
    </location>
</feature>
<comment type="caution">
    <text evidence="4">The sequence shown here is derived from an EMBL/GenBank/DDBJ whole genome shotgun (WGS) entry which is preliminary data.</text>
</comment>
<evidence type="ECO:0000256" key="2">
    <source>
        <dbReference type="SAM" id="Phobius"/>
    </source>
</evidence>